<dbReference type="EMBL" id="GBHO01012429">
    <property type="protein sequence ID" value="JAG31175.1"/>
    <property type="molecule type" value="Transcribed_RNA"/>
</dbReference>
<gene>
    <name evidence="2" type="primary">1</name>
    <name evidence="2" type="synonym">pks15</name>
    <name evidence="2" type="ORF">CM83_104996</name>
</gene>
<evidence type="ECO:0000313" key="2">
    <source>
        <dbReference type="EMBL" id="JAG31175.1"/>
    </source>
</evidence>
<feature type="non-terminal residue" evidence="2">
    <location>
        <position position="1"/>
    </location>
</feature>
<reference evidence="2" key="2">
    <citation type="submission" date="2014-07" db="EMBL/GenBank/DDBJ databases">
        <authorList>
            <person name="Hull J."/>
        </authorList>
    </citation>
    <scope>NUCLEOTIDE SEQUENCE</scope>
</reference>
<organism evidence="2">
    <name type="scientific">Lygus hesperus</name>
    <name type="common">Western plant bug</name>
    <dbReference type="NCBI Taxonomy" id="30085"/>
    <lineage>
        <taxon>Eukaryota</taxon>
        <taxon>Metazoa</taxon>
        <taxon>Ecdysozoa</taxon>
        <taxon>Arthropoda</taxon>
        <taxon>Hexapoda</taxon>
        <taxon>Insecta</taxon>
        <taxon>Pterygota</taxon>
        <taxon>Neoptera</taxon>
        <taxon>Paraneoptera</taxon>
        <taxon>Hemiptera</taxon>
        <taxon>Heteroptera</taxon>
        <taxon>Panheteroptera</taxon>
        <taxon>Cimicomorpha</taxon>
        <taxon>Miridae</taxon>
        <taxon>Mirini</taxon>
        <taxon>Lygus</taxon>
    </lineage>
</organism>
<dbReference type="AlphaFoldDB" id="A0A0A9YNU5"/>
<feature type="non-terminal residue" evidence="2">
    <location>
        <position position="157"/>
    </location>
</feature>
<proteinExistence type="predicted"/>
<dbReference type="InterPro" id="IPR049012">
    <property type="entry name" value="Mutator_transp_dom"/>
</dbReference>
<feature type="domain" description="Mutator-like transposase" evidence="1">
    <location>
        <begin position="11"/>
        <end position="152"/>
    </location>
</feature>
<dbReference type="Pfam" id="PF20700">
    <property type="entry name" value="Mutator"/>
    <property type="match status" value="1"/>
</dbReference>
<evidence type="ECO:0000259" key="1">
    <source>
        <dbReference type="Pfam" id="PF20700"/>
    </source>
</evidence>
<sequence length="157" mass="17696">FCRCPDKENHLDTCSANYQGSSGGMEVAGVKQIFDRSLSNYGVRYTKYLGDGDCKAYSSVAESRPYGENVEVQKLECLGHVQKRMGTRLRALKQKNSKTKLRDGKTLGGRNRLTDTVIDKIQSYYGKAIRSNNTSVEDIKRAVWAEYFHLISTNKDP</sequence>
<accession>A0A0A9YNU5</accession>
<reference evidence="2" key="1">
    <citation type="journal article" date="2014" name="PLoS ONE">
        <title>Transcriptome-Based Identification of ABC Transporters in the Western Tarnished Plant Bug Lygus hesperus.</title>
        <authorList>
            <person name="Hull J.J."/>
            <person name="Chaney K."/>
            <person name="Geib S.M."/>
            <person name="Fabrick J.A."/>
            <person name="Brent C.S."/>
            <person name="Walsh D."/>
            <person name="Lavine L.C."/>
        </authorList>
    </citation>
    <scope>NUCLEOTIDE SEQUENCE</scope>
</reference>
<protein>
    <submittedName>
        <fullName evidence="2">Phenolphthiocerol synthesis polyketide synthase type I Pks15/1</fullName>
    </submittedName>
</protein>
<name>A0A0A9YNU5_LYGHE</name>